<sequence length="1034" mass="118483">MFVPLDTRTVYTFLDSLVDLPTYISKAKELGYKHVGIMDSDTLYGAYSFIQQATLAGLKPILGLELSVIIAEQKIRLKLIAKNTVGYQSLLKISSQRMMGETDWTAFSELLKGIVVILPAEFVAVGDLLYCEYMIGVYPDSPQIAYEKPMIPLHTIRYFSNDDRETLQVLHAIRENVFLKDIEAPSANQFLYSPETMEQIFSERFPTAIDNLTTLVENISYEFDRNLKLPRFNRNREAVDELRERAEAGLVAKKKTESIYQERLNQELSVIHKMGFDDYFLIVWDLLRFGRSKGYYMGMGRGSAAGSLVSYALDITGIDPVKNNLLFERFLNEERYSMPDIDIDLPDIYRSEFLHYVRDRYGSQHSAQIVTFSTFGAKQAIRDVLKRFGVPEYELSNLTKKIGFRDTLTSVYEKNMAFRQLINSKAEYVKGFAIAKKIEGQPRQTSIHAAGIVMSDDDLTNHIPLKAGEDMMITQYDAPSVEANGLLKMDFLGLRNLTFVQKMQEKVLKDYGRDIDIKAIDLEDKETLQLFASGLTKGIFQFEQPGAISLLKRVKPEKFEEVVATTSLNRPGASDYIDNFIKRKFGREQVNLIDPIVAPILEPTYGIMLYQEQVMQIAQVYAGFTLGKADLLRRAMSKKDKKEMQLMEADFLAGARELGRPEQVARDLFERMAKFAGYGFNRSHAYAYSALAFQLAYFKVHYPEVFYDVMLNFSSSDYITDALQADFKLGKLTLNSVPYHDKIDDGKIVLGLKTVKGLPRDLALWIVENRPYQSIENFLEKLPSKYQKVEVLLPLVHIGLFDEFEPNRRKVEVNLEHLFTFVNELGSLFADSSYSWLTAEDYSGTEKYRMEQELLGVGISPHPLDALRRELQGNFTPIEQLIADSEGTVLAQIDTIRIIRTKTKGEQMAFLTVSDARHKLDVTLFPEVYGKWQSKLQEGAIYLFKGRLQLRDERIQMILQNLTAATVEKCWLQMANHDHDKIISEILSKYRGELPVVLHYVDSKKTLQSDVYYVQKSHKLIEELSPFVMKTIFR</sequence>
<reference evidence="14" key="1">
    <citation type="journal article" date="2019" name="Int. J. Syst. Evol. Microbiol.">
        <title>The Global Catalogue of Microorganisms (GCM) 10K type strain sequencing project: providing services to taxonomists for standard genome sequencing and annotation.</title>
        <authorList>
            <consortium name="The Broad Institute Genomics Platform"/>
            <consortium name="The Broad Institute Genome Sequencing Center for Infectious Disease"/>
            <person name="Wu L."/>
            <person name="Ma J."/>
        </authorList>
    </citation>
    <scope>NUCLEOTIDE SEQUENCE [LARGE SCALE GENOMIC DNA]</scope>
    <source>
        <strain evidence="14">DT43</strain>
    </source>
</reference>
<comment type="caution">
    <text evidence="13">The sequence shown here is derived from an EMBL/GenBank/DDBJ whole genome shotgun (WGS) entry which is preliminary data.</text>
</comment>
<evidence type="ECO:0000313" key="13">
    <source>
        <dbReference type="EMBL" id="MFC5630649.1"/>
    </source>
</evidence>
<protein>
    <recommendedName>
        <fullName evidence="4">DNA polymerase III subunit alpha</fullName>
        <ecNumber evidence="3">2.7.7.7</ecNumber>
    </recommendedName>
</protein>
<dbReference type="Pfam" id="PF14579">
    <property type="entry name" value="HHH_6"/>
    <property type="match status" value="1"/>
</dbReference>
<comment type="similarity">
    <text evidence="2">Belongs to the DNA polymerase type-C family. DnaE subfamily.</text>
</comment>
<evidence type="ECO:0000256" key="5">
    <source>
        <dbReference type="ARBA" id="ARBA00022679"/>
    </source>
</evidence>
<dbReference type="Pfam" id="PF07733">
    <property type="entry name" value="DNA_pol3_alpha"/>
    <property type="match status" value="1"/>
</dbReference>
<dbReference type="CDD" id="cd07431">
    <property type="entry name" value="PHP_PolIIIA"/>
    <property type="match status" value="1"/>
</dbReference>
<evidence type="ECO:0000256" key="4">
    <source>
        <dbReference type="ARBA" id="ARBA00019114"/>
    </source>
</evidence>
<feature type="domain" description="Polymerase/histidinol phosphatase N-terminal" evidence="12">
    <location>
        <begin position="3"/>
        <end position="70"/>
    </location>
</feature>
<dbReference type="Gene3D" id="1.10.10.1600">
    <property type="entry name" value="Bacterial DNA polymerase III alpha subunit, thumb domain"/>
    <property type="match status" value="1"/>
</dbReference>
<dbReference type="SMART" id="SM00481">
    <property type="entry name" value="POLIIIAc"/>
    <property type="match status" value="1"/>
</dbReference>
<dbReference type="Pfam" id="PF02811">
    <property type="entry name" value="PHP"/>
    <property type="match status" value="1"/>
</dbReference>
<dbReference type="InterPro" id="IPR016195">
    <property type="entry name" value="Pol/histidinol_Pase-like"/>
</dbReference>
<evidence type="ECO:0000259" key="12">
    <source>
        <dbReference type="SMART" id="SM00481"/>
    </source>
</evidence>
<dbReference type="InterPro" id="IPR004365">
    <property type="entry name" value="NA-bd_OB_tRNA"/>
</dbReference>
<evidence type="ECO:0000256" key="3">
    <source>
        <dbReference type="ARBA" id="ARBA00012417"/>
    </source>
</evidence>
<keyword evidence="14" id="KW-1185">Reference proteome</keyword>
<evidence type="ECO:0000256" key="1">
    <source>
        <dbReference type="ARBA" id="ARBA00004496"/>
    </source>
</evidence>
<dbReference type="EC" id="2.7.7.7" evidence="3"/>
<dbReference type="InterPro" id="IPR040982">
    <property type="entry name" value="DNA_pol3_finger"/>
</dbReference>
<keyword evidence="5 13" id="KW-0808">Transferase</keyword>
<dbReference type="Proteomes" id="UP001596110">
    <property type="component" value="Unassembled WGS sequence"/>
</dbReference>
<comment type="subcellular location">
    <subcellularLocation>
        <location evidence="1">Cytoplasm</location>
    </subcellularLocation>
</comment>
<dbReference type="RefSeq" id="WP_156806933.1">
    <property type="nucleotide sequence ID" value="NZ_JBHSOJ010000015.1"/>
</dbReference>
<dbReference type="InterPro" id="IPR012340">
    <property type="entry name" value="NA-bd_OB-fold"/>
</dbReference>
<dbReference type="InterPro" id="IPR004013">
    <property type="entry name" value="PHP_dom"/>
</dbReference>
<dbReference type="Pfam" id="PF01336">
    <property type="entry name" value="tRNA_anti-codon"/>
    <property type="match status" value="1"/>
</dbReference>
<evidence type="ECO:0000256" key="7">
    <source>
        <dbReference type="ARBA" id="ARBA00022705"/>
    </source>
</evidence>
<keyword evidence="7" id="KW-0235">DNA replication</keyword>
<dbReference type="Gene3D" id="3.20.20.140">
    <property type="entry name" value="Metal-dependent hydrolases"/>
    <property type="match status" value="2"/>
</dbReference>
<dbReference type="InterPro" id="IPR029460">
    <property type="entry name" value="DNAPol_HHH"/>
</dbReference>
<evidence type="ECO:0000256" key="11">
    <source>
        <dbReference type="ARBA" id="ARBA00049244"/>
    </source>
</evidence>
<comment type="catalytic activity">
    <reaction evidence="11">
        <text>DNA(n) + a 2'-deoxyribonucleoside 5'-triphosphate = DNA(n+1) + diphosphate</text>
        <dbReference type="Rhea" id="RHEA:22508"/>
        <dbReference type="Rhea" id="RHEA-COMP:17339"/>
        <dbReference type="Rhea" id="RHEA-COMP:17340"/>
        <dbReference type="ChEBI" id="CHEBI:33019"/>
        <dbReference type="ChEBI" id="CHEBI:61560"/>
        <dbReference type="ChEBI" id="CHEBI:173112"/>
        <dbReference type="EC" id="2.7.7.7"/>
    </reaction>
</comment>
<dbReference type="InterPro" id="IPR003141">
    <property type="entry name" value="Pol/His_phosphatase_N"/>
</dbReference>
<dbReference type="NCBIfam" id="TIGR00594">
    <property type="entry name" value="polc"/>
    <property type="match status" value="1"/>
</dbReference>
<proteinExistence type="inferred from homology"/>
<name>A0ABW0UCW3_9STRE</name>
<dbReference type="InterPro" id="IPR004805">
    <property type="entry name" value="DnaE2/DnaE/PolC"/>
</dbReference>
<gene>
    <name evidence="13" type="ORF">ACFPQ3_03405</name>
</gene>
<evidence type="ECO:0000313" key="14">
    <source>
        <dbReference type="Proteomes" id="UP001596110"/>
    </source>
</evidence>
<accession>A0ABW0UCW3</accession>
<dbReference type="PANTHER" id="PTHR32294:SF0">
    <property type="entry name" value="DNA POLYMERASE III SUBUNIT ALPHA"/>
    <property type="match status" value="1"/>
</dbReference>
<dbReference type="NCBIfam" id="NF005582">
    <property type="entry name" value="PRK07279.1"/>
    <property type="match status" value="1"/>
</dbReference>
<dbReference type="GO" id="GO:0003887">
    <property type="term" value="F:DNA-directed DNA polymerase activity"/>
    <property type="evidence" value="ECO:0007669"/>
    <property type="project" value="UniProtKB-EC"/>
</dbReference>
<keyword evidence="6 13" id="KW-0548">Nucleotidyltransferase</keyword>
<keyword evidence="8" id="KW-0239">DNA-directed DNA polymerase</keyword>
<dbReference type="PANTHER" id="PTHR32294">
    <property type="entry name" value="DNA POLYMERASE III SUBUNIT ALPHA"/>
    <property type="match status" value="1"/>
</dbReference>
<evidence type="ECO:0000256" key="10">
    <source>
        <dbReference type="ARBA" id="ARBA00026073"/>
    </source>
</evidence>
<evidence type="ECO:0000256" key="9">
    <source>
        <dbReference type="ARBA" id="ARBA00025611"/>
    </source>
</evidence>
<evidence type="ECO:0000256" key="6">
    <source>
        <dbReference type="ARBA" id="ARBA00022695"/>
    </source>
</evidence>
<evidence type="ECO:0000256" key="8">
    <source>
        <dbReference type="ARBA" id="ARBA00022932"/>
    </source>
</evidence>
<dbReference type="SUPFAM" id="SSF89550">
    <property type="entry name" value="PHP domain-like"/>
    <property type="match status" value="1"/>
</dbReference>
<dbReference type="CDD" id="cd04485">
    <property type="entry name" value="DnaE_OBF"/>
    <property type="match status" value="1"/>
</dbReference>
<evidence type="ECO:0000256" key="2">
    <source>
        <dbReference type="ARBA" id="ARBA00009496"/>
    </source>
</evidence>
<dbReference type="EMBL" id="JBHSOJ010000015">
    <property type="protein sequence ID" value="MFC5630649.1"/>
    <property type="molecule type" value="Genomic_DNA"/>
</dbReference>
<comment type="function">
    <text evidence="9">DNA polymerase III is a complex, multichain enzyme responsible for most of the replicative synthesis in bacteria. This DNA polymerase also exhibits 3' to 5' exonuclease activity. The alpha chain is the DNA polymerase.</text>
</comment>
<organism evidence="13 14">
    <name type="scientific">Streptococcus caledonicus</name>
    <dbReference type="NCBI Taxonomy" id="2614158"/>
    <lineage>
        <taxon>Bacteria</taxon>
        <taxon>Bacillati</taxon>
        <taxon>Bacillota</taxon>
        <taxon>Bacilli</taxon>
        <taxon>Lactobacillales</taxon>
        <taxon>Streptococcaceae</taxon>
        <taxon>Streptococcus</taxon>
    </lineage>
</organism>
<dbReference type="InterPro" id="IPR041931">
    <property type="entry name" value="DNA_pol3_alpha_thumb_dom"/>
</dbReference>
<dbReference type="Pfam" id="PF17657">
    <property type="entry name" value="DNA_pol3_finger"/>
    <property type="match status" value="1"/>
</dbReference>
<comment type="subunit">
    <text evidence="10">DNA polymerase III contains a core (composed of alpha, epsilon and theta chains) that associates with a tau subunit. This core dimerizes to form the POLIII' complex. PolIII' associates with the gamma complex (composed of gamma, delta, delta', psi and chi chains) and with the beta chain to form the complete DNA polymerase III complex.</text>
</comment>
<dbReference type="Gene3D" id="2.40.50.140">
    <property type="entry name" value="Nucleic acid-binding proteins"/>
    <property type="match status" value="1"/>
</dbReference>
<dbReference type="InterPro" id="IPR011708">
    <property type="entry name" value="DNA_pol3_alpha_NTPase_dom"/>
</dbReference>